<dbReference type="AlphaFoldDB" id="H2ZRJ3"/>
<evidence type="ECO:0000256" key="8">
    <source>
        <dbReference type="ARBA" id="ARBA00023242"/>
    </source>
</evidence>
<feature type="region of interest" description="Disordered" evidence="10">
    <location>
        <begin position="15"/>
        <end position="52"/>
    </location>
</feature>
<dbReference type="PANTHER" id="PTHR13580">
    <property type="entry name" value="TGF-BETA INDUCED APOPTOSIS PROTEIN"/>
    <property type="match status" value="1"/>
</dbReference>
<evidence type="ECO:0000313" key="12">
    <source>
        <dbReference type="Ensembl" id="ENSLACP00000000014.1"/>
    </source>
</evidence>
<dbReference type="Ensembl" id="ENSLACT00000000015.1">
    <property type="protein sequence ID" value="ENSLACP00000000014.1"/>
    <property type="gene ID" value="ENSLACG00000000012.1"/>
</dbReference>
<dbReference type="InParanoid" id="H2ZRJ3"/>
<dbReference type="GO" id="GO:0000981">
    <property type="term" value="F:DNA-binding transcription factor activity, RNA polymerase II-specific"/>
    <property type="evidence" value="ECO:0007669"/>
    <property type="project" value="TreeGrafter"/>
</dbReference>
<dbReference type="GeneTree" id="ENSGT00950000183072"/>
<accession>H2ZRJ3</accession>
<reference evidence="13" key="1">
    <citation type="submission" date="2011-08" db="EMBL/GenBank/DDBJ databases">
        <title>The draft genome of Latimeria chalumnae.</title>
        <authorList>
            <person name="Di Palma F."/>
            <person name="Alfoldi J."/>
            <person name="Johnson J."/>
            <person name="Berlin A."/>
            <person name="Gnerre S."/>
            <person name="Jaffe D."/>
            <person name="MacCallum I."/>
            <person name="Young S."/>
            <person name="Walker B.J."/>
            <person name="Lander E."/>
            <person name="Lindblad-Toh K."/>
        </authorList>
    </citation>
    <scope>NUCLEOTIDE SEQUENCE [LARGE SCALE GENOMIC DNA]</scope>
    <source>
        <strain evidence="13">Wild caught</strain>
    </source>
</reference>
<evidence type="ECO:0000256" key="7">
    <source>
        <dbReference type="ARBA" id="ARBA00023163"/>
    </source>
</evidence>
<dbReference type="Pfam" id="PF16019">
    <property type="entry name" value="CSRNP_N"/>
    <property type="match status" value="1"/>
</dbReference>
<dbReference type="Proteomes" id="UP000008672">
    <property type="component" value="Unassembled WGS sequence"/>
</dbReference>
<evidence type="ECO:0000256" key="5">
    <source>
        <dbReference type="ARBA" id="ARBA00023125"/>
    </source>
</evidence>
<dbReference type="GO" id="GO:0006915">
    <property type="term" value="P:apoptotic process"/>
    <property type="evidence" value="ECO:0007669"/>
    <property type="project" value="UniProtKB-KW"/>
</dbReference>
<comment type="similarity">
    <text evidence="2">Belongs to the AXUD1 family.</text>
</comment>
<keyword evidence="9" id="KW-0175">Coiled coil</keyword>
<dbReference type="STRING" id="7897.ENSLACP00000000014"/>
<evidence type="ECO:0000256" key="6">
    <source>
        <dbReference type="ARBA" id="ARBA00023159"/>
    </source>
</evidence>
<dbReference type="EMBL" id="AFYH01139629">
    <property type="status" value="NOT_ANNOTATED_CDS"/>
    <property type="molecule type" value="Genomic_DNA"/>
</dbReference>
<keyword evidence="3" id="KW-0053">Apoptosis</keyword>
<dbReference type="EMBL" id="AFYH01139630">
    <property type="status" value="NOT_ANNOTATED_CDS"/>
    <property type="molecule type" value="Genomic_DNA"/>
</dbReference>
<keyword evidence="13" id="KW-1185">Reference proteome</keyword>
<gene>
    <name evidence="12" type="primary">CSRNP1B</name>
</gene>
<dbReference type="PANTHER" id="PTHR13580:SF10">
    <property type="entry name" value="CYSTEINE_SERINE-RICH NUCLEAR PROTEIN 1"/>
    <property type="match status" value="1"/>
</dbReference>
<sequence>MSGVLKRKYDELEDDQCYLSSSPSSSTSSSTASSGWDSEEESSGAETMETRPSAAFTLTDFASPSIMKKIKRLKKNNVQFDRVTVFYFPRCQGFTSVPSRGGCTLGMVWRHSSCRQYTLAEFAKEQVHLRREKLKERLKEEKLEALKLKVSK</sequence>
<evidence type="ECO:0000256" key="10">
    <source>
        <dbReference type="SAM" id="MobiDB-lite"/>
    </source>
</evidence>
<keyword evidence="7" id="KW-0804">Transcription</keyword>
<keyword evidence="6" id="KW-0010">Activator</keyword>
<dbReference type="EMBL" id="AFYH01139631">
    <property type="status" value="NOT_ANNOTATED_CDS"/>
    <property type="molecule type" value="Genomic_DNA"/>
</dbReference>
<evidence type="ECO:0000256" key="1">
    <source>
        <dbReference type="ARBA" id="ARBA00004123"/>
    </source>
</evidence>
<dbReference type="GO" id="GO:0005634">
    <property type="term" value="C:nucleus"/>
    <property type="evidence" value="ECO:0007669"/>
    <property type="project" value="UniProtKB-SubCell"/>
</dbReference>
<reference evidence="12" key="3">
    <citation type="submission" date="2025-09" db="UniProtKB">
        <authorList>
            <consortium name="Ensembl"/>
        </authorList>
    </citation>
    <scope>IDENTIFICATION</scope>
</reference>
<dbReference type="InterPro" id="IPR023260">
    <property type="entry name" value="Cys/Ser-rich_nuc_prot"/>
</dbReference>
<evidence type="ECO:0000259" key="11">
    <source>
        <dbReference type="Pfam" id="PF16019"/>
    </source>
</evidence>
<evidence type="ECO:0000256" key="3">
    <source>
        <dbReference type="ARBA" id="ARBA00022703"/>
    </source>
</evidence>
<dbReference type="EMBL" id="AFYH01139628">
    <property type="status" value="NOT_ANNOTATED_CDS"/>
    <property type="molecule type" value="Genomic_DNA"/>
</dbReference>
<proteinExistence type="inferred from homology"/>
<feature type="coiled-coil region" evidence="9">
    <location>
        <begin position="124"/>
        <end position="151"/>
    </location>
</feature>
<organism evidence="12 13">
    <name type="scientific">Latimeria chalumnae</name>
    <name type="common">Coelacanth</name>
    <dbReference type="NCBI Taxonomy" id="7897"/>
    <lineage>
        <taxon>Eukaryota</taxon>
        <taxon>Metazoa</taxon>
        <taxon>Chordata</taxon>
        <taxon>Craniata</taxon>
        <taxon>Vertebrata</taxon>
        <taxon>Euteleostomi</taxon>
        <taxon>Coelacanthiformes</taxon>
        <taxon>Coelacanthidae</taxon>
        <taxon>Latimeria</taxon>
    </lineage>
</organism>
<comment type="subcellular location">
    <subcellularLocation>
        <location evidence="1">Nucleus</location>
    </subcellularLocation>
</comment>
<reference evidence="12" key="2">
    <citation type="submission" date="2025-08" db="UniProtKB">
        <authorList>
            <consortium name="Ensembl"/>
        </authorList>
    </citation>
    <scope>IDENTIFICATION</scope>
</reference>
<dbReference type="EMBL" id="AFYH01139632">
    <property type="status" value="NOT_ANNOTATED_CDS"/>
    <property type="molecule type" value="Genomic_DNA"/>
</dbReference>
<feature type="compositionally biased region" description="Low complexity" evidence="10">
    <location>
        <begin position="20"/>
        <end position="36"/>
    </location>
</feature>
<keyword evidence="8" id="KW-0539">Nucleus</keyword>
<evidence type="ECO:0000256" key="4">
    <source>
        <dbReference type="ARBA" id="ARBA00023015"/>
    </source>
</evidence>
<protein>
    <recommendedName>
        <fullName evidence="11">Cysteine/serine-rich nuclear protein N-terminal domain-containing protein</fullName>
    </recommendedName>
</protein>
<dbReference type="GO" id="GO:0043565">
    <property type="term" value="F:sequence-specific DNA binding"/>
    <property type="evidence" value="ECO:0007669"/>
    <property type="project" value="TreeGrafter"/>
</dbReference>
<evidence type="ECO:0000256" key="2">
    <source>
        <dbReference type="ARBA" id="ARBA00008548"/>
    </source>
</evidence>
<feature type="domain" description="Cysteine/serine-rich nuclear protein N-terminal" evidence="11">
    <location>
        <begin position="74"/>
        <end position="150"/>
    </location>
</feature>
<name>H2ZRJ3_LATCH</name>
<dbReference type="HOGENOM" id="CLU_034103_2_1_1"/>
<evidence type="ECO:0000256" key="9">
    <source>
        <dbReference type="SAM" id="Coils"/>
    </source>
</evidence>
<keyword evidence="4" id="KW-0805">Transcription regulation</keyword>
<evidence type="ECO:0000313" key="13">
    <source>
        <dbReference type="Proteomes" id="UP000008672"/>
    </source>
</evidence>
<dbReference type="eggNOG" id="KOG3813">
    <property type="taxonomic scope" value="Eukaryota"/>
</dbReference>
<dbReference type="InterPro" id="IPR031972">
    <property type="entry name" value="CSRNP_N"/>
</dbReference>
<dbReference type="Bgee" id="ENSLACG00000000012">
    <property type="expression patterns" value="Expressed in muscle tissue"/>
</dbReference>
<keyword evidence="5" id="KW-0238">DNA-binding</keyword>